<proteinExistence type="inferred from homology"/>
<reference evidence="11" key="1">
    <citation type="submission" date="2016-06" db="EMBL/GenBank/DDBJ databases">
        <authorList>
            <person name="Varghese N."/>
        </authorList>
    </citation>
    <scope>NUCLEOTIDE SEQUENCE [LARGE SCALE GENOMIC DNA]</scope>
    <source>
        <strain evidence="11">DSM 46123</strain>
    </source>
</reference>
<dbReference type="RefSeq" id="WP_091462609.1">
    <property type="nucleotide sequence ID" value="NZ_FMHU01000002.1"/>
</dbReference>
<feature type="domain" description="ABC transmembrane type-1" evidence="9">
    <location>
        <begin position="12"/>
        <end position="200"/>
    </location>
</feature>
<evidence type="ECO:0000259" key="9">
    <source>
        <dbReference type="PROSITE" id="PS50928"/>
    </source>
</evidence>
<keyword evidence="6 8" id="KW-1133">Transmembrane helix</keyword>
<feature type="transmembrane region" description="Helical" evidence="8">
    <location>
        <begin position="181"/>
        <end position="200"/>
    </location>
</feature>
<dbReference type="PANTHER" id="PTHR30614">
    <property type="entry name" value="MEMBRANE COMPONENT OF AMINO ACID ABC TRANSPORTER"/>
    <property type="match status" value="1"/>
</dbReference>
<keyword evidence="3" id="KW-1003">Cell membrane</keyword>
<evidence type="ECO:0000256" key="4">
    <source>
        <dbReference type="ARBA" id="ARBA00022692"/>
    </source>
</evidence>
<feature type="transmembrane region" description="Helical" evidence="8">
    <location>
        <begin position="49"/>
        <end position="72"/>
    </location>
</feature>
<dbReference type="InterPro" id="IPR035906">
    <property type="entry name" value="MetI-like_sf"/>
</dbReference>
<evidence type="ECO:0000256" key="2">
    <source>
        <dbReference type="ARBA" id="ARBA00022448"/>
    </source>
</evidence>
<comment type="similarity">
    <text evidence="8">Belongs to the binding-protein-dependent transport system permease family.</text>
</comment>
<keyword evidence="2 8" id="KW-0813">Transport</keyword>
<feature type="transmembrane region" description="Helical" evidence="8">
    <location>
        <begin position="12"/>
        <end position="37"/>
    </location>
</feature>
<dbReference type="InterPro" id="IPR043429">
    <property type="entry name" value="ArtM/GltK/GlnP/TcyL/YhdX-like"/>
</dbReference>
<evidence type="ECO:0000313" key="11">
    <source>
        <dbReference type="Proteomes" id="UP000198906"/>
    </source>
</evidence>
<keyword evidence="5" id="KW-0029">Amino-acid transport</keyword>
<dbReference type="PANTHER" id="PTHR30614:SF0">
    <property type="entry name" value="L-CYSTINE TRANSPORT SYSTEM PERMEASE PROTEIN TCYL"/>
    <property type="match status" value="1"/>
</dbReference>
<keyword evidence="7 8" id="KW-0472">Membrane</keyword>
<name>A0A1C6SHW6_9ACTN</name>
<keyword evidence="11" id="KW-1185">Reference proteome</keyword>
<organism evidence="10 11">
    <name type="scientific">Micromonospora inyonensis</name>
    <dbReference type="NCBI Taxonomy" id="47866"/>
    <lineage>
        <taxon>Bacteria</taxon>
        <taxon>Bacillati</taxon>
        <taxon>Actinomycetota</taxon>
        <taxon>Actinomycetes</taxon>
        <taxon>Micromonosporales</taxon>
        <taxon>Micromonosporaceae</taxon>
        <taxon>Micromonospora</taxon>
    </lineage>
</organism>
<dbReference type="STRING" id="47866.GA0074694_5278"/>
<dbReference type="EMBL" id="FMHU01000002">
    <property type="protein sequence ID" value="SCL29033.1"/>
    <property type="molecule type" value="Genomic_DNA"/>
</dbReference>
<dbReference type="GO" id="GO:0043190">
    <property type="term" value="C:ATP-binding cassette (ABC) transporter complex"/>
    <property type="evidence" value="ECO:0007669"/>
    <property type="project" value="InterPro"/>
</dbReference>
<evidence type="ECO:0000313" key="10">
    <source>
        <dbReference type="EMBL" id="SCL29033.1"/>
    </source>
</evidence>
<dbReference type="Gene3D" id="1.10.3720.10">
    <property type="entry name" value="MetI-like"/>
    <property type="match status" value="1"/>
</dbReference>
<accession>A0A1C6SHW6</accession>
<dbReference type="GO" id="GO:0006865">
    <property type="term" value="P:amino acid transport"/>
    <property type="evidence" value="ECO:0007669"/>
    <property type="project" value="UniProtKB-KW"/>
</dbReference>
<evidence type="ECO:0000256" key="1">
    <source>
        <dbReference type="ARBA" id="ARBA00004651"/>
    </source>
</evidence>
<dbReference type="InterPro" id="IPR000515">
    <property type="entry name" value="MetI-like"/>
</dbReference>
<dbReference type="InterPro" id="IPR010065">
    <property type="entry name" value="AA_ABC_transptr_permease_3TM"/>
</dbReference>
<dbReference type="NCBIfam" id="TIGR01726">
    <property type="entry name" value="HEQRo_perm_3TM"/>
    <property type="match status" value="1"/>
</dbReference>
<evidence type="ECO:0000256" key="8">
    <source>
        <dbReference type="RuleBase" id="RU363032"/>
    </source>
</evidence>
<evidence type="ECO:0000256" key="7">
    <source>
        <dbReference type="ARBA" id="ARBA00023136"/>
    </source>
</evidence>
<dbReference type="Pfam" id="PF00528">
    <property type="entry name" value="BPD_transp_1"/>
    <property type="match status" value="1"/>
</dbReference>
<dbReference type="GO" id="GO:0022857">
    <property type="term" value="F:transmembrane transporter activity"/>
    <property type="evidence" value="ECO:0007669"/>
    <property type="project" value="InterPro"/>
</dbReference>
<evidence type="ECO:0000256" key="5">
    <source>
        <dbReference type="ARBA" id="ARBA00022970"/>
    </source>
</evidence>
<keyword evidence="4 8" id="KW-0812">Transmembrane</keyword>
<gene>
    <name evidence="10" type="ORF">GA0074694_5278</name>
</gene>
<dbReference type="CDD" id="cd06261">
    <property type="entry name" value="TM_PBP2"/>
    <property type="match status" value="1"/>
</dbReference>
<dbReference type="PROSITE" id="PS50928">
    <property type="entry name" value="ABC_TM1"/>
    <property type="match status" value="1"/>
</dbReference>
<evidence type="ECO:0000256" key="3">
    <source>
        <dbReference type="ARBA" id="ARBA00022475"/>
    </source>
</evidence>
<dbReference type="Proteomes" id="UP000198906">
    <property type="component" value="Unassembled WGS sequence"/>
</dbReference>
<dbReference type="AlphaFoldDB" id="A0A1C6SHW6"/>
<sequence length="220" mass="23999">MDLYVRLVTEALPVTIVVSAAAWLLGTVLGTGLGLAGLSRRRWLRETQFFVSTVLRSLPELLAIYLLFYGITAHGVELTPFTATVLALGVTQAGFWAESVRAGVQVVGPRQFEAAYSLGLTASQTYRKVIFPQLVSALTSPSLNMFVALTKLTAIAAAVGLPELLHTGRSVMDRTYDVLPVVVALAVTYLMLTVPLTFLVKAAEDRWRRRTARQTMPLFS</sequence>
<comment type="subcellular location">
    <subcellularLocation>
        <location evidence="1 8">Cell membrane</location>
        <topology evidence="1 8">Multi-pass membrane protein</topology>
    </subcellularLocation>
</comment>
<evidence type="ECO:0000256" key="6">
    <source>
        <dbReference type="ARBA" id="ARBA00022989"/>
    </source>
</evidence>
<dbReference type="SUPFAM" id="SSF161098">
    <property type="entry name" value="MetI-like"/>
    <property type="match status" value="1"/>
</dbReference>
<protein>
    <submittedName>
        <fullName evidence="10">Polar amino acid transport system permease protein</fullName>
    </submittedName>
</protein>